<evidence type="ECO:0000256" key="1">
    <source>
        <dbReference type="SAM" id="SignalP"/>
    </source>
</evidence>
<dbReference type="EMBL" id="SUYC01000008">
    <property type="protein sequence ID" value="MBE6270988.1"/>
    <property type="molecule type" value="Genomic_DNA"/>
</dbReference>
<organism evidence="2 3">
    <name type="scientific">Xylanibacter ruminicola</name>
    <name type="common">Prevotella ruminicola</name>
    <dbReference type="NCBI Taxonomy" id="839"/>
    <lineage>
        <taxon>Bacteria</taxon>
        <taxon>Pseudomonadati</taxon>
        <taxon>Bacteroidota</taxon>
        <taxon>Bacteroidia</taxon>
        <taxon>Bacteroidales</taxon>
        <taxon>Prevotellaceae</taxon>
        <taxon>Xylanibacter</taxon>
    </lineage>
</organism>
<protein>
    <recommendedName>
        <fullName evidence="4">The GLUG motif-containing protein</fullName>
    </recommendedName>
</protein>
<dbReference type="Gene3D" id="2.160.20.110">
    <property type="match status" value="3"/>
</dbReference>
<name>A0A9D5P534_XYLRU</name>
<comment type="caution">
    <text evidence="2">The sequence shown here is derived from an EMBL/GenBank/DDBJ whole genome shotgun (WGS) entry which is preliminary data.</text>
</comment>
<accession>A0A9D5P534</accession>
<proteinExistence type="predicted"/>
<keyword evidence="1" id="KW-0732">Signal</keyword>
<gene>
    <name evidence="2" type="ORF">E7101_08560</name>
</gene>
<evidence type="ECO:0000313" key="3">
    <source>
        <dbReference type="Proteomes" id="UP000806522"/>
    </source>
</evidence>
<feature type="chain" id="PRO_5039570038" description="The GLUG motif-containing protein" evidence="1">
    <location>
        <begin position="24"/>
        <end position="1545"/>
    </location>
</feature>
<dbReference type="Proteomes" id="UP000806522">
    <property type="component" value="Unassembled WGS sequence"/>
</dbReference>
<sequence>MIQNISKFITALALLATAQGAWAWSGSGTAESPYQITSTADLDQLATDVNSGTEHEGDYFVLTTDLTYSHETDWNDASSTENNFTPIGGYFNDFRYFKGHFDGQGHTISGIRIYQSGSETEKRYAALFGLIDGAEVKNVFLADARFTGYYYCGPIVGYNDNGRVENCHVLSDVTVHTVTTNAYFHGGVVGNNLGTITGCTSAASITAAVSCKYNGGITGHGSGTVEDCIYFGSTVAGDRYVGAIIGYAPSGSTIRNCYYINDCIASATGYTKTSATVTDVRLATSDDFAVSGDTYTIGTAAGWSVMCAALYHNDTYNRFSGKTVQLGADITVTRMAGGDSHDFTGTFDGGGHTLTFNYTATDNYCAPFRHVQGASAETPAVISNLNVVSTVTADDYRHPAGLIAMQSGYVSVTDCNVEAHISNTKGTANPSDLYPAALVSQSNGVLTVSGCTTTGQIATDGKFAAGLVGIVQNTATIENCRASVTIQSTTSGDGTHGGLVASQPSKTTITITGCVFDGRLLGSTTNCCGGFIGYRKGAAGIYNSLFAPTEVTVQNSGSATFARNDVDTHNCYYTYYLCDGEHYVPYYATDGITRRNGHAPRTVAAAADVTIEAVALTGTATQYTVSGITAYSGGGLQRGETLYYGSGDQLSLTLSNSATAAPQGYQYGYTASAGTLSGSTLTMPDEDVTISAALAPIDWATVNQGNSADPYMIYNKDQLLLLAHRVNGTSGETANTYEGKYFKLGANITFSHPDNEGDDYAENYEAIGGHYNSTYRYFKGKFDGDGHTVSGIRIRKDGSDIADIYQGLFGCIVGSGAEIYDVHLTDARIIGYMNVGGIAGYNNEGYISGCTVTDSYITATRNLKYGTICGSTTNTSHLSNNYYHGCTVNGTENATNVGCCYYDIADITANHGALPAYRLALGENITTPPGTFAGQTEWLDTPPVNPRLAPENGFTLAGNHYFASGYEFTPGSTLASGAAQGYTPRATLGDELLDPYTHTGDADLLAGTAIARLTVTADCDGKTLASTEAIYSTGQSVTVAYINADGTAGEANAIALDGTETSLAAGTYFAGLPTVQFDHELTLTGDVTLILADNCHMNVGTSGEGRINGYGITLSGDATLDITSEANGSGNGNGALSIYTKGMVNHGINVDALTINGGHVTADVNGDYAVALNAGHGAVTINGGTLSATATGSYADAIYASGNVNYNGGTVTATAPNGNAIYAADGNYLFSWRTPADRITIGATGLYAPDNKTATFARLFTDATAPDAIDPADNYYGGTYTGDALNALAGKTLSGTEEVTLTEDNATQALAAINGMSGIGVTFNRAFTASKPSTICLPFDYTKKEGDGSFYAFTSIEHSGDEYIATMTEPGTTTLTANTPYLYLPSATGNVEFSGTPTTAIAAGTTTSDDWTFLGTYDEVKWDTAPTGIYGFSAQNVSDQGISQGEFVKVGAKVRIRPLRAYLKYKNGTENYSAAPTRGTTAELPDRIIVRLIGSDSNTTAIGTLDTRTGEVEIDTWYDLNGRKLSAKPTHRGIYINNGRKVVIK</sequence>
<reference evidence="2" key="1">
    <citation type="submission" date="2019-04" db="EMBL/GenBank/DDBJ databases">
        <title>Evolution of Biomass-Degrading Anaerobic Consortia Revealed by Metagenomics.</title>
        <authorList>
            <person name="Peng X."/>
        </authorList>
    </citation>
    <scope>NUCLEOTIDE SEQUENCE</scope>
    <source>
        <strain evidence="2">SIG140</strain>
    </source>
</reference>
<evidence type="ECO:0008006" key="4">
    <source>
        <dbReference type="Google" id="ProtNLM"/>
    </source>
</evidence>
<feature type="signal peptide" evidence="1">
    <location>
        <begin position="1"/>
        <end position="23"/>
    </location>
</feature>
<evidence type="ECO:0000313" key="2">
    <source>
        <dbReference type="EMBL" id="MBE6270988.1"/>
    </source>
</evidence>